<name>A0ABP7IQ69_9ACTN</name>
<organism evidence="1 2">
    <name type="scientific">Sphaerisporangium flaviroseum</name>
    <dbReference type="NCBI Taxonomy" id="509199"/>
    <lineage>
        <taxon>Bacteria</taxon>
        <taxon>Bacillati</taxon>
        <taxon>Actinomycetota</taxon>
        <taxon>Actinomycetes</taxon>
        <taxon>Streptosporangiales</taxon>
        <taxon>Streptosporangiaceae</taxon>
        <taxon>Sphaerisporangium</taxon>
    </lineage>
</organism>
<gene>
    <name evidence="1" type="ORF">GCM10022226_50480</name>
</gene>
<dbReference type="Proteomes" id="UP001500888">
    <property type="component" value="Unassembled WGS sequence"/>
</dbReference>
<dbReference type="EMBL" id="BAAAZR010000019">
    <property type="protein sequence ID" value="GAA3823805.1"/>
    <property type="molecule type" value="Genomic_DNA"/>
</dbReference>
<sequence length="69" mass="7648">MHVDLPGIEAVDGGHHHRIAVHDHAQMAHEPAAKHLEEGRTVVTTLFPEPTMPGSLCCRQITHKVTFNH</sequence>
<evidence type="ECO:0000313" key="1">
    <source>
        <dbReference type="EMBL" id="GAA3823805.1"/>
    </source>
</evidence>
<evidence type="ECO:0000313" key="2">
    <source>
        <dbReference type="Proteomes" id="UP001500888"/>
    </source>
</evidence>
<proteinExistence type="predicted"/>
<accession>A0ABP7IQ69</accession>
<reference evidence="2" key="1">
    <citation type="journal article" date="2019" name="Int. J. Syst. Evol. Microbiol.">
        <title>The Global Catalogue of Microorganisms (GCM) 10K type strain sequencing project: providing services to taxonomists for standard genome sequencing and annotation.</title>
        <authorList>
            <consortium name="The Broad Institute Genomics Platform"/>
            <consortium name="The Broad Institute Genome Sequencing Center for Infectious Disease"/>
            <person name="Wu L."/>
            <person name="Ma J."/>
        </authorList>
    </citation>
    <scope>NUCLEOTIDE SEQUENCE [LARGE SCALE GENOMIC DNA]</scope>
    <source>
        <strain evidence="2">JCM 16908</strain>
    </source>
</reference>
<protein>
    <submittedName>
        <fullName evidence="1">Uncharacterized protein</fullName>
    </submittedName>
</protein>
<keyword evidence="2" id="KW-1185">Reference proteome</keyword>
<comment type="caution">
    <text evidence="1">The sequence shown here is derived from an EMBL/GenBank/DDBJ whole genome shotgun (WGS) entry which is preliminary data.</text>
</comment>